<dbReference type="InParanoid" id="A0A330L1I0"/>
<sequence length="397" mass="44572">MAYFHKRAHYGEQRQQAVIRLLGLLMVALALLVEPAAGEDPLSSEWHYGATVDLSYALDSNFPDNHLWRSKATSRRVNELAPNVASAYVRKEISPASRWGMELGVQGGYDTQTLVPAAVAGGDRPVGAADTLRHFSHANVSYLAPAGNGLTLTAGLFNSYIGYQSFYAKNNLNYTRSYMADNAPYFMFGVGAIYPFHDSLQIGLYVLNGYNYLSRANDQPSYGTQIQWRPTARLTVTENVYYGPDQSNTAIEFWRFFSDSIVEWKDGPLTLAAAYDIGTENAAEHPAHSRTFWTGGALYAHWNVTGPWSLALRPEFYWDRTGRISGSEQLLKALTATLAYKWTHAWHTALLRFEYRYDESTGQNGGFFTQGERAPGLPALTREQHLLLCSVVWWFDR</sequence>
<evidence type="ECO:0000313" key="1">
    <source>
        <dbReference type="EMBL" id="SPP63073.1"/>
    </source>
</evidence>
<proteinExistence type="predicted"/>
<dbReference type="AlphaFoldDB" id="A0A330L1I0"/>
<dbReference type="EMBL" id="OUNR01000001">
    <property type="protein sequence ID" value="SPP63073.1"/>
    <property type="molecule type" value="Genomic_DNA"/>
</dbReference>
<name>A0A330L1I0_9BACT</name>
<keyword evidence="2" id="KW-1185">Reference proteome</keyword>
<organism evidence="1 2">
    <name type="scientific">Nitrospira lenta</name>
    <dbReference type="NCBI Taxonomy" id="1436998"/>
    <lineage>
        <taxon>Bacteria</taxon>
        <taxon>Pseudomonadati</taxon>
        <taxon>Nitrospirota</taxon>
        <taxon>Nitrospiria</taxon>
        <taxon>Nitrospirales</taxon>
        <taxon>Nitrospiraceae</taxon>
        <taxon>Nitrospira</taxon>
    </lineage>
</organism>
<evidence type="ECO:0000313" key="2">
    <source>
        <dbReference type="Proteomes" id="UP000248168"/>
    </source>
</evidence>
<evidence type="ECO:0008006" key="3">
    <source>
        <dbReference type="Google" id="ProtNLM"/>
    </source>
</evidence>
<reference evidence="2" key="1">
    <citation type="submission" date="2018-04" db="EMBL/GenBank/DDBJ databases">
        <authorList>
            <person name="Lucker S."/>
            <person name="Sakoula D."/>
        </authorList>
    </citation>
    <scope>NUCLEOTIDE SEQUENCE [LARGE SCALE GENOMIC DNA]</scope>
</reference>
<accession>A0A330L1I0</accession>
<dbReference type="RefSeq" id="WP_245924354.1">
    <property type="nucleotide sequence ID" value="NZ_OUNR01000001.1"/>
</dbReference>
<protein>
    <recommendedName>
        <fullName evidence="3">Porin</fullName>
    </recommendedName>
</protein>
<dbReference type="Proteomes" id="UP000248168">
    <property type="component" value="Unassembled WGS sequence"/>
</dbReference>
<gene>
    <name evidence="1" type="ORF">NITLEN_10159</name>
</gene>
<dbReference type="InterPro" id="IPR011486">
    <property type="entry name" value="BBP2"/>
</dbReference>
<dbReference type="Pfam" id="PF07642">
    <property type="entry name" value="BBP2"/>
    <property type="match status" value="1"/>
</dbReference>